<comment type="subunit">
    <text evidence="4">Homotetramer.</text>
</comment>
<comment type="PTM">
    <text evidence="4">Autoproteolytically processed. The inactive tetrameric zymogen termed p46 autoprocesses to a smaller form termed p41, which is active only during spore germination.</text>
</comment>
<name>A0A1C6JE64_9FIRM</name>
<gene>
    <name evidence="4 5" type="primary">gpr</name>
    <name evidence="5" type="ORF">SAMEA3545359_02124</name>
</gene>
<comment type="catalytic activity">
    <reaction evidence="4">
        <text>Endopeptidase action with P4 Glu or Asp, P1 preferably Glu &gt; Asp, P1' hydrophobic and P2' Ala.</text>
        <dbReference type="EC" id="3.4.24.78"/>
    </reaction>
</comment>
<dbReference type="InterPro" id="IPR023430">
    <property type="entry name" value="Pept_HybD-like_dom_sf"/>
</dbReference>
<sequence length="284" mass="29244">MSVRTDLAVECIDPALVKDSEELAHHSRKCGGVEVTTTHIKTAAMAQKIGKPVGRYVTVTFENLLHGQNQSDEIIDCIAGEIAPLLPESGGVLVIGLGNPAITPDAVGPQTAGQVLATRHIPVELAQQLGLALRPVSVLAPGVLGQTGMEVQEIARSLTGATAPSCAVVIDALAAGDTQRLGSTIQISDAGIAPGSGVGNARKELSQNTLGVPVIAMGLPTVVDAATLVEHFTGRPCDAAGSAMMVTNREIDLILKRGCAVMAAALNRALQPSISPEDMQYLVS</sequence>
<feature type="propeptide" id="PRO_5008805040" evidence="4">
    <location>
        <begin position="1"/>
        <end position="6"/>
    </location>
</feature>
<keyword evidence="2 4" id="KW-0378">Hydrolase</keyword>
<reference evidence="5" key="1">
    <citation type="submission" date="2015-09" db="EMBL/GenBank/DDBJ databases">
        <authorList>
            <consortium name="Pathogen Informatics"/>
        </authorList>
    </citation>
    <scope>NUCLEOTIDE SEQUENCE</scope>
    <source>
        <strain evidence="5">2789STDY5834896</strain>
    </source>
</reference>
<evidence type="ECO:0000256" key="3">
    <source>
        <dbReference type="ARBA" id="ARBA00023145"/>
    </source>
</evidence>
<dbReference type="GO" id="GO:0009847">
    <property type="term" value="P:spore germination"/>
    <property type="evidence" value="ECO:0007669"/>
    <property type="project" value="UniProtKB-UniRule"/>
</dbReference>
<dbReference type="GO" id="GO:0006508">
    <property type="term" value="P:proteolysis"/>
    <property type="evidence" value="ECO:0007669"/>
    <property type="project" value="UniProtKB-UniRule"/>
</dbReference>
<evidence type="ECO:0000313" key="5">
    <source>
        <dbReference type="EMBL" id="SCJ80301.1"/>
    </source>
</evidence>
<keyword evidence="1 4" id="KW-0645">Protease</keyword>
<organism evidence="5">
    <name type="scientific">uncultured Anaerotruncus sp</name>
    <dbReference type="NCBI Taxonomy" id="905011"/>
    <lineage>
        <taxon>Bacteria</taxon>
        <taxon>Bacillati</taxon>
        <taxon>Bacillota</taxon>
        <taxon>Clostridia</taxon>
        <taxon>Eubacteriales</taxon>
        <taxon>Oscillospiraceae</taxon>
        <taxon>Anaerotruncus</taxon>
        <taxon>environmental samples</taxon>
    </lineage>
</organism>
<evidence type="ECO:0000256" key="2">
    <source>
        <dbReference type="ARBA" id="ARBA00022801"/>
    </source>
</evidence>
<protein>
    <recommendedName>
        <fullName evidence="4">Germination protease</fullName>
        <ecNumber evidence="4">3.4.24.78</ecNumber>
    </recommendedName>
    <alternativeName>
        <fullName evidence="4">GPR endopeptidase</fullName>
    </alternativeName>
    <alternativeName>
        <fullName evidence="4">Germination proteinase</fullName>
    </alternativeName>
    <alternativeName>
        <fullName evidence="4">Spore protease</fullName>
    </alternativeName>
</protein>
<dbReference type="EC" id="3.4.24.78" evidence="4"/>
<dbReference type="EMBL" id="FMHG01000001">
    <property type="protein sequence ID" value="SCJ80301.1"/>
    <property type="molecule type" value="Genomic_DNA"/>
</dbReference>
<feature type="chain" id="PRO_5023310419" description="Germination protease" evidence="4">
    <location>
        <begin position="7"/>
        <end position="284"/>
    </location>
</feature>
<accession>A0A1C6JE64</accession>
<evidence type="ECO:0000256" key="1">
    <source>
        <dbReference type="ARBA" id="ARBA00022670"/>
    </source>
</evidence>
<dbReference type="NCBIfam" id="TIGR01441">
    <property type="entry name" value="GPR"/>
    <property type="match status" value="1"/>
</dbReference>
<dbReference type="GO" id="GO:0004222">
    <property type="term" value="F:metalloendopeptidase activity"/>
    <property type="evidence" value="ECO:0007669"/>
    <property type="project" value="UniProtKB-UniRule"/>
</dbReference>
<comment type="similarity">
    <text evidence="4">Belongs to the peptidase A25 family.</text>
</comment>
<evidence type="ECO:0000256" key="4">
    <source>
        <dbReference type="HAMAP-Rule" id="MF_00626"/>
    </source>
</evidence>
<dbReference type="HAMAP" id="MF_00626">
    <property type="entry name" value="Germination_prot"/>
    <property type="match status" value="1"/>
</dbReference>
<dbReference type="Gene3D" id="3.40.50.1450">
    <property type="entry name" value="HybD-like"/>
    <property type="match status" value="1"/>
</dbReference>
<proteinExistence type="inferred from homology"/>
<comment type="function">
    <text evidence="4">Initiates the rapid degradation of small, acid-soluble proteins during spore germination.</text>
</comment>
<keyword evidence="3 4" id="KW-0865">Zymogen</keyword>
<dbReference type="Pfam" id="PF03418">
    <property type="entry name" value="Peptidase_A25"/>
    <property type="match status" value="1"/>
</dbReference>
<dbReference type="AlphaFoldDB" id="A0A1C6JE64"/>
<dbReference type="InterPro" id="IPR005080">
    <property type="entry name" value="Peptidase_A25"/>
</dbReference>
<dbReference type="SUPFAM" id="SSF53163">
    <property type="entry name" value="HybD-like"/>
    <property type="match status" value="1"/>
</dbReference>